<feature type="domain" description="Peptidase M28" evidence="1">
    <location>
        <begin position="262"/>
        <end position="473"/>
    </location>
</feature>
<dbReference type="SUPFAM" id="SSF52025">
    <property type="entry name" value="PA domain"/>
    <property type="match status" value="1"/>
</dbReference>
<dbReference type="InterPro" id="IPR007484">
    <property type="entry name" value="Peptidase_M28"/>
</dbReference>
<dbReference type="InterPro" id="IPR045175">
    <property type="entry name" value="M28_fam"/>
</dbReference>
<protein>
    <submittedName>
        <fullName evidence="2">Peptidase M28</fullName>
    </submittedName>
</protein>
<evidence type="ECO:0000259" key="1">
    <source>
        <dbReference type="Pfam" id="PF04389"/>
    </source>
</evidence>
<dbReference type="SUPFAM" id="SSF53187">
    <property type="entry name" value="Zn-dependent exopeptidases"/>
    <property type="match status" value="1"/>
</dbReference>
<proteinExistence type="predicted"/>
<dbReference type="GO" id="GO:0006508">
    <property type="term" value="P:proteolysis"/>
    <property type="evidence" value="ECO:0007669"/>
    <property type="project" value="InterPro"/>
</dbReference>
<dbReference type="Gene3D" id="3.40.630.10">
    <property type="entry name" value="Zn peptidases"/>
    <property type="match status" value="1"/>
</dbReference>
<dbReference type="EMBL" id="PDUD01000020">
    <property type="protein sequence ID" value="PHN05765.1"/>
    <property type="molecule type" value="Genomic_DNA"/>
</dbReference>
<name>A0A2D0NBA0_FLAN2</name>
<dbReference type="OrthoDB" id="1521787at2"/>
<dbReference type="AlphaFoldDB" id="A0A2D0NBA0"/>
<dbReference type="GO" id="GO:0008235">
    <property type="term" value="F:metalloexopeptidase activity"/>
    <property type="evidence" value="ECO:0007669"/>
    <property type="project" value="InterPro"/>
</dbReference>
<dbReference type="Proteomes" id="UP000223913">
    <property type="component" value="Unassembled WGS sequence"/>
</dbReference>
<dbReference type="PANTHER" id="PTHR12147:SF26">
    <property type="entry name" value="PEPTIDASE M28 DOMAIN-CONTAINING PROTEIN"/>
    <property type="match status" value="1"/>
</dbReference>
<reference evidence="2 3" key="1">
    <citation type="submission" date="2017-10" db="EMBL/GenBank/DDBJ databases">
        <title>The draft genome sequence of Lewinella nigricans NBRC 102662.</title>
        <authorList>
            <person name="Wang K."/>
        </authorList>
    </citation>
    <scope>NUCLEOTIDE SEQUENCE [LARGE SCALE GENOMIC DNA]</scope>
    <source>
        <strain evidence="2 3">NBRC 102662</strain>
    </source>
</reference>
<gene>
    <name evidence="2" type="ORF">CRP01_14920</name>
</gene>
<accession>A0A2D0NBA0</accession>
<dbReference type="Gene3D" id="3.50.30.30">
    <property type="match status" value="1"/>
</dbReference>
<dbReference type="RefSeq" id="WP_099150855.1">
    <property type="nucleotide sequence ID" value="NZ_PDUD01000020.1"/>
</dbReference>
<keyword evidence="3" id="KW-1185">Reference proteome</keyword>
<evidence type="ECO:0000313" key="3">
    <source>
        <dbReference type="Proteomes" id="UP000223913"/>
    </source>
</evidence>
<comment type="caution">
    <text evidence="2">The sequence shown here is derived from an EMBL/GenBank/DDBJ whole genome shotgun (WGS) entry which is preliminary data.</text>
</comment>
<dbReference type="InterPro" id="IPR046450">
    <property type="entry name" value="PA_dom_sf"/>
</dbReference>
<sequence length="504" mass="54942">MKNFLIVILIIGGALQFSSAQSGKAQLPEFQLEKSDIEAQLRFIASDELMGRRTGSIGNNIAARFIAAELEALGYRSPEGADDYFQKINFAASRPPREGSLRLGDKDFALGEDLILLDGEKKTVKAPAVYAEYGWIDEAAGRNDYADLDVKGKVVIILSGLPDSNDPSEVFAAMSTKRKLAADRGAVALIEVYTLSYPWTFFRNYFSRERIEPSAGENKDGLIYAWIQVTDRSDIEALKNGKSLSVELESGNGTYKSMASQNVIGVLEGTDPKLKEEYILLTAHYDHVGTGRQGGGAFGPQDSIFNGARDNGIGVVAILGAAKALAKQRPKRSVIILAVTAEEIGLLGSQYYAAHPLIPLEKTIFNLNSDGAGYTNTEAAGIIGWDRTGTNKSVEQGLAAFGLEVIPEPAREQGLFDRSDNVSFAREGVPCLTFSPGFETFNQELMKNYHQVTDEADTVDFDYVQKFVQAFAHTARLIADADKRPVWVAGDKYEAAGKALYEKK</sequence>
<evidence type="ECO:0000313" key="2">
    <source>
        <dbReference type="EMBL" id="PHN05765.1"/>
    </source>
</evidence>
<dbReference type="Pfam" id="PF04389">
    <property type="entry name" value="Peptidase_M28"/>
    <property type="match status" value="1"/>
</dbReference>
<organism evidence="2 3">
    <name type="scientific">Flavilitoribacter nigricans (strain ATCC 23147 / DSM 23189 / NBRC 102662 / NCIMB 1420 / SS-2)</name>
    <name type="common">Lewinella nigricans</name>
    <dbReference type="NCBI Taxonomy" id="1122177"/>
    <lineage>
        <taxon>Bacteria</taxon>
        <taxon>Pseudomonadati</taxon>
        <taxon>Bacteroidota</taxon>
        <taxon>Saprospiria</taxon>
        <taxon>Saprospirales</taxon>
        <taxon>Lewinellaceae</taxon>
        <taxon>Flavilitoribacter</taxon>
    </lineage>
</organism>
<dbReference type="PANTHER" id="PTHR12147">
    <property type="entry name" value="METALLOPEPTIDASE M28 FAMILY MEMBER"/>
    <property type="match status" value="1"/>
</dbReference>